<comment type="caution">
    <text evidence="1">The sequence shown here is derived from an EMBL/GenBank/DDBJ whole genome shotgun (WGS) entry which is preliminary data.</text>
</comment>
<name>A0ABP9DNS8_9BACT</name>
<sequence length="365" mass="41841">MESFDEINTVGIRKEEAMHLALQSEVSRDFSPMINGISIGLSSGTSGSRGMFLTSKKEQERWVAAILDRVIGFSFKKRSVAFFLRANNNLYEAVGSRLLQFHFYDIKTSVDTYIPLLLERQHDLLVAQPSVLQVIAAHYEQHGLVSSFTKVISVAEVLEEDMKARFEAVFNCPVHQVYQCTEGFLAYTCSKGNLHFNEDFLKIEKKYLDDEKVRFHPIITDYQRTSQPVVRYELNDILHEGGPCTCGSKTTVIKKIEGRADDVFTFHREGETIRIYPDFIRRAIIQVTDDLENYQVSRVGAYALELVLYPKSEKDLVSLFEKVKGSLQQLFQSYGIAEISITLHSRDHNPINKFKRINNEYAKKL</sequence>
<dbReference type="EMBL" id="BAABJX010000065">
    <property type="protein sequence ID" value="GAA4850641.1"/>
    <property type="molecule type" value="Genomic_DNA"/>
</dbReference>
<keyword evidence="2" id="KW-1185">Reference proteome</keyword>
<protein>
    <recommendedName>
        <fullName evidence="3">Adenylate-forming enzyme</fullName>
    </recommendedName>
</protein>
<proteinExistence type="predicted"/>
<accession>A0ABP9DNS8</accession>
<dbReference type="InterPro" id="IPR012685">
    <property type="entry name" value="CHP02304_F390_synth-rel"/>
</dbReference>
<dbReference type="InterPro" id="IPR053158">
    <property type="entry name" value="CapK_Type1_Caps_Biosynth"/>
</dbReference>
<dbReference type="SUPFAM" id="SSF56801">
    <property type="entry name" value="Acetyl-CoA synthetase-like"/>
    <property type="match status" value="1"/>
</dbReference>
<organism evidence="1 2">
    <name type="scientific">Algivirga pacifica</name>
    <dbReference type="NCBI Taxonomy" id="1162670"/>
    <lineage>
        <taxon>Bacteria</taxon>
        <taxon>Pseudomonadati</taxon>
        <taxon>Bacteroidota</taxon>
        <taxon>Cytophagia</taxon>
        <taxon>Cytophagales</taxon>
        <taxon>Flammeovirgaceae</taxon>
        <taxon>Algivirga</taxon>
    </lineage>
</organism>
<dbReference type="PANTHER" id="PTHR36932">
    <property type="entry name" value="CAPSULAR POLYSACCHARIDE BIOSYNTHESIS PROTEIN"/>
    <property type="match status" value="1"/>
</dbReference>
<gene>
    <name evidence="1" type="ORF">GCM10023331_39140</name>
</gene>
<reference evidence="2" key="1">
    <citation type="journal article" date="2019" name="Int. J. Syst. Evol. Microbiol.">
        <title>The Global Catalogue of Microorganisms (GCM) 10K type strain sequencing project: providing services to taxonomists for standard genome sequencing and annotation.</title>
        <authorList>
            <consortium name="The Broad Institute Genomics Platform"/>
            <consortium name="The Broad Institute Genome Sequencing Center for Infectious Disease"/>
            <person name="Wu L."/>
            <person name="Ma J."/>
        </authorList>
    </citation>
    <scope>NUCLEOTIDE SEQUENCE [LARGE SCALE GENOMIC DNA]</scope>
    <source>
        <strain evidence="2">JCM 18326</strain>
    </source>
</reference>
<dbReference type="Gene3D" id="3.40.50.12780">
    <property type="entry name" value="N-terminal domain of ligase-like"/>
    <property type="match status" value="1"/>
</dbReference>
<evidence type="ECO:0000313" key="1">
    <source>
        <dbReference type="EMBL" id="GAA4850641.1"/>
    </source>
</evidence>
<evidence type="ECO:0008006" key="3">
    <source>
        <dbReference type="Google" id="ProtNLM"/>
    </source>
</evidence>
<dbReference type="PANTHER" id="PTHR36932:SF1">
    <property type="entry name" value="CAPSULAR POLYSACCHARIDE BIOSYNTHESIS PROTEIN"/>
    <property type="match status" value="1"/>
</dbReference>
<dbReference type="InterPro" id="IPR042099">
    <property type="entry name" value="ANL_N_sf"/>
</dbReference>
<evidence type="ECO:0000313" key="2">
    <source>
        <dbReference type="Proteomes" id="UP001500298"/>
    </source>
</evidence>
<dbReference type="Proteomes" id="UP001500298">
    <property type="component" value="Unassembled WGS sequence"/>
</dbReference>
<dbReference type="NCBIfam" id="TIGR02304">
    <property type="entry name" value="aden_form_hyp"/>
    <property type="match status" value="1"/>
</dbReference>